<dbReference type="PANTHER" id="PTHR43011">
    <property type="entry name" value="IRON-SULFUR CLUSTER ASSEMBLY 2 HOMOLOG, MITOCHONDRIAL"/>
    <property type="match status" value="1"/>
</dbReference>
<dbReference type="PROSITE" id="PS01152">
    <property type="entry name" value="HESB"/>
    <property type="match status" value="1"/>
</dbReference>
<dbReference type="InterPro" id="IPR035903">
    <property type="entry name" value="HesB-like_dom_sf"/>
</dbReference>
<dbReference type="InterPro" id="IPR017870">
    <property type="entry name" value="FeS_cluster_insertion_CS"/>
</dbReference>
<feature type="region of interest" description="Disordered" evidence="1">
    <location>
        <begin position="97"/>
        <end position="129"/>
    </location>
</feature>
<organism evidence="3 4">
    <name type="scientific">Luteolibacter algae</name>
    <dbReference type="NCBI Taxonomy" id="454151"/>
    <lineage>
        <taxon>Bacteria</taxon>
        <taxon>Pseudomonadati</taxon>
        <taxon>Verrucomicrobiota</taxon>
        <taxon>Verrucomicrobiia</taxon>
        <taxon>Verrucomicrobiales</taxon>
        <taxon>Verrucomicrobiaceae</taxon>
        <taxon>Luteolibacter</taxon>
    </lineage>
</organism>
<dbReference type="Gene3D" id="2.60.300.12">
    <property type="entry name" value="HesB-like domain"/>
    <property type="match status" value="1"/>
</dbReference>
<sequence length="129" mass="13571">MAIIEITENAQEKLAQLLESKSASETAGLRLGVNKGGCAGWQYEMQVAEPAEGDEIVRNGRACVIIAADSLDKLRGCQIDYSDDLTDAGFKINNPRARRSCGCGTSFEPDDEPEGSGAEDGEVCGGGAE</sequence>
<dbReference type="InterPro" id="IPR016092">
    <property type="entry name" value="ATAP"/>
</dbReference>
<comment type="caution">
    <text evidence="3">The sequence shown here is derived from an EMBL/GenBank/DDBJ whole genome shotgun (WGS) entry which is preliminary data.</text>
</comment>
<dbReference type="PANTHER" id="PTHR43011:SF1">
    <property type="entry name" value="IRON-SULFUR CLUSTER ASSEMBLY 2 HOMOLOG, MITOCHONDRIAL"/>
    <property type="match status" value="1"/>
</dbReference>
<reference evidence="4" key="1">
    <citation type="journal article" date="2019" name="Int. J. Syst. Evol. Microbiol.">
        <title>The Global Catalogue of Microorganisms (GCM) 10K type strain sequencing project: providing services to taxonomists for standard genome sequencing and annotation.</title>
        <authorList>
            <consortium name="The Broad Institute Genomics Platform"/>
            <consortium name="The Broad Institute Genome Sequencing Center for Infectious Disease"/>
            <person name="Wu L."/>
            <person name="Ma J."/>
        </authorList>
    </citation>
    <scope>NUCLEOTIDE SEQUENCE [LARGE SCALE GENOMIC DNA]</scope>
    <source>
        <strain evidence="4">CGMCC 4.7106</strain>
    </source>
</reference>
<proteinExistence type="predicted"/>
<feature type="compositionally biased region" description="Acidic residues" evidence="1">
    <location>
        <begin position="108"/>
        <end position="122"/>
    </location>
</feature>
<keyword evidence="4" id="KW-1185">Reference proteome</keyword>
<gene>
    <name evidence="3" type="ORF">ACFSSA_14205</name>
</gene>
<dbReference type="EMBL" id="JBHUIT010000031">
    <property type="protein sequence ID" value="MFD2257831.1"/>
    <property type="molecule type" value="Genomic_DNA"/>
</dbReference>
<accession>A0ABW5DAR3</accession>
<name>A0ABW5DAR3_9BACT</name>
<dbReference type="Pfam" id="PF01521">
    <property type="entry name" value="Fe-S_biosyn"/>
    <property type="match status" value="1"/>
</dbReference>
<evidence type="ECO:0000256" key="1">
    <source>
        <dbReference type="SAM" id="MobiDB-lite"/>
    </source>
</evidence>
<feature type="domain" description="Core" evidence="2">
    <location>
        <begin position="4"/>
        <end position="104"/>
    </location>
</feature>
<evidence type="ECO:0000259" key="2">
    <source>
        <dbReference type="Pfam" id="PF01521"/>
    </source>
</evidence>
<dbReference type="RefSeq" id="WP_386821196.1">
    <property type="nucleotide sequence ID" value="NZ_JBHUIT010000031.1"/>
</dbReference>
<dbReference type="NCBIfam" id="TIGR00049">
    <property type="entry name" value="iron-sulfur cluster assembly accessory protein"/>
    <property type="match status" value="1"/>
</dbReference>
<evidence type="ECO:0000313" key="4">
    <source>
        <dbReference type="Proteomes" id="UP001597375"/>
    </source>
</evidence>
<dbReference type="SUPFAM" id="SSF89360">
    <property type="entry name" value="HesB-like domain"/>
    <property type="match status" value="1"/>
</dbReference>
<dbReference type="InterPro" id="IPR000361">
    <property type="entry name" value="ATAP_core_dom"/>
</dbReference>
<protein>
    <submittedName>
        <fullName evidence="3">HesB/IscA family protein</fullName>
    </submittedName>
</protein>
<dbReference type="Proteomes" id="UP001597375">
    <property type="component" value="Unassembled WGS sequence"/>
</dbReference>
<evidence type="ECO:0000313" key="3">
    <source>
        <dbReference type="EMBL" id="MFD2257831.1"/>
    </source>
</evidence>